<comment type="caution">
    <text evidence="1">The sequence shown here is derived from an EMBL/GenBank/DDBJ whole genome shotgun (WGS) entry which is preliminary data.</text>
</comment>
<name>A0ACB8CQX6_DERSI</name>
<organism evidence="1 2">
    <name type="scientific">Dermacentor silvarum</name>
    <name type="common">Tick</name>
    <dbReference type="NCBI Taxonomy" id="543639"/>
    <lineage>
        <taxon>Eukaryota</taxon>
        <taxon>Metazoa</taxon>
        <taxon>Ecdysozoa</taxon>
        <taxon>Arthropoda</taxon>
        <taxon>Chelicerata</taxon>
        <taxon>Arachnida</taxon>
        <taxon>Acari</taxon>
        <taxon>Parasitiformes</taxon>
        <taxon>Ixodida</taxon>
        <taxon>Ixodoidea</taxon>
        <taxon>Ixodidae</taxon>
        <taxon>Rhipicephalinae</taxon>
        <taxon>Dermacentor</taxon>
    </lineage>
</organism>
<protein>
    <submittedName>
        <fullName evidence="1">Uncharacterized protein</fullName>
    </submittedName>
</protein>
<keyword evidence="2" id="KW-1185">Reference proteome</keyword>
<proteinExistence type="predicted"/>
<gene>
    <name evidence="1" type="ORF">HPB49_011034</name>
</gene>
<reference evidence="1" key="1">
    <citation type="submission" date="2020-05" db="EMBL/GenBank/DDBJ databases">
        <title>Large-scale comparative analyses of tick genomes elucidate their genetic diversity and vector capacities.</title>
        <authorList>
            <person name="Jia N."/>
            <person name="Wang J."/>
            <person name="Shi W."/>
            <person name="Du L."/>
            <person name="Sun Y."/>
            <person name="Zhan W."/>
            <person name="Jiang J."/>
            <person name="Wang Q."/>
            <person name="Zhang B."/>
            <person name="Ji P."/>
            <person name="Sakyi L.B."/>
            <person name="Cui X."/>
            <person name="Yuan T."/>
            <person name="Jiang B."/>
            <person name="Yang W."/>
            <person name="Lam T.T.-Y."/>
            <person name="Chang Q."/>
            <person name="Ding S."/>
            <person name="Wang X."/>
            <person name="Zhu J."/>
            <person name="Ruan X."/>
            <person name="Zhao L."/>
            <person name="Wei J."/>
            <person name="Que T."/>
            <person name="Du C."/>
            <person name="Cheng J."/>
            <person name="Dai P."/>
            <person name="Han X."/>
            <person name="Huang E."/>
            <person name="Gao Y."/>
            <person name="Liu J."/>
            <person name="Shao H."/>
            <person name="Ye R."/>
            <person name="Li L."/>
            <person name="Wei W."/>
            <person name="Wang X."/>
            <person name="Wang C."/>
            <person name="Yang T."/>
            <person name="Huo Q."/>
            <person name="Li W."/>
            <person name="Guo W."/>
            <person name="Chen H."/>
            <person name="Zhou L."/>
            <person name="Ni X."/>
            <person name="Tian J."/>
            <person name="Zhou Y."/>
            <person name="Sheng Y."/>
            <person name="Liu T."/>
            <person name="Pan Y."/>
            <person name="Xia L."/>
            <person name="Li J."/>
            <person name="Zhao F."/>
            <person name="Cao W."/>
        </authorList>
    </citation>
    <scope>NUCLEOTIDE SEQUENCE</scope>
    <source>
        <strain evidence="1">Dsil-2018</strain>
    </source>
</reference>
<dbReference type="Proteomes" id="UP000821865">
    <property type="component" value="Chromosome 5"/>
</dbReference>
<accession>A0ACB8CQX6</accession>
<dbReference type="EMBL" id="CM023474">
    <property type="protein sequence ID" value="KAH7949470.1"/>
    <property type="molecule type" value="Genomic_DNA"/>
</dbReference>
<evidence type="ECO:0000313" key="2">
    <source>
        <dbReference type="Proteomes" id="UP000821865"/>
    </source>
</evidence>
<evidence type="ECO:0000313" key="1">
    <source>
        <dbReference type="EMBL" id="KAH7949470.1"/>
    </source>
</evidence>
<sequence length="105" mass="12263">MESVKRKLDEELSCNILNIGECNLHEVHNAFSSGLSDFRSDVELLVIDVYYFFKHAVRSSNLQEKQKDLGIPEHVFLRHVNNRWLTFLDSLERVSSSTKYCKRTS</sequence>